<dbReference type="NCBIfam" id="NF041549">
    <property type="entry name" value="PssD"/>
    <property type="match status" value="1"/>
</dbReference>
<dbReference type="Proteomes" id="UP000599391">
    <property type="component" value="Unassembled WGS sequence"/>
</dbReference>
<name>A0A8J7HBY6_9CYAN</name>
<keyword evidence="2" id="KW-0812">Transmembrane</keyword>
<sequence length="149" mass="17117">MKLMLVCTSGGHFATMTSLKSFWSLHERVWISDRKRDTEILEKAERVHWMPYQAPRDLLAMIANIPKTLQVIRLEKPDAIISTGASIAINFAFIAKLLGIRFIYIESISRAQELSVSGNLVYLVCDEFYVQWPELCQKYPRAIFKGYAS</sequence>
<dbReference type="PANTHER" id="PTHR12154:SF4">
    <property type="entry name" value="UDP-N-ACETYLGLUCOSAMINE TRANSFERASE SUBUNIT ALG14 HOMOLOG"/>
    <property type="match status" value="1"/>
</dbReference>
<comment type="caution">
    <text evidence="6">The sequence shown here is derived from an EMBL/GenBank/DDBJ whole genome shotgun (WGS) entry which is preliminary data.</text>
</comment>
<proteinExistence type="predicted"/>
<dbReference type="GO" id="GO:0004577">
    <property type="term" value="F:N-acetylglucosaminyldiphosphodolichol N-acetylglucosaminyltransferase activity"/>
    <property type="evidence" value="ECO:0007669"/>
    <property type="project" value="TreeGrafter"/>
</dbReference>
<dbReference type="Gene3D" id="3.40.50.2000">
    <property type="entry name" value="Glycogen Phosphorylase B"/>
    <property type="match status" value="1"/>
</dbReference>
<organism evidence="6 7">
    <name type="scientific">Atlanticothrix silvestris CENA357</name>
    <dbReference type="NCBI Taxonomy" id="1725252"/>
    <lineage>
        <taxon>Bacteria</taxon>
        <taxon>Bacillati</taxon>
        <taxon>Cyanobacteriota</taxon>
        <taxon>Cyanophyceae</taxon>
        <taxon>Nostocales</taxon>
        <taxon>Nodulariaceae</taxon>
        <taxon>Atlanticothrix</taxon>
        <taxon>Atlanticothrix silvestris</taxon>
    </lineage>
</organism>
<reference evidence="6 7" key="1">
    <citation type="journal article" date="2021" name="Int. J. Syst. Evol. Microbiol.">
        <title>Amazonocrinis nigriterrae gen. nov., sp. nov., Atlanticothrix silvestris gen. nov., sp. nov. and Dendronalium phyllosphericum gen. nov., sp. nov., nostocacean cyanobacteria from Brazilian environments.</title>
        <authorList>
            <person name="Alvarenga D.O."/>
            <person name="Andreote A.P.D."/>
            <person name="Branco L.H.Z."/>
            <person name="Delbaje E."/>
            <person name="Cruz R.B."/>
            <person name="Varani A.M."/>
            <person name="Fiore M.F."/>
        </authorList>
    </citation>
    <scope>NUCLEOTIDE SEQUENCE [LARGE SCALE GENOMIC DNA]</scope>
    <source>
        <strain evidence="6 7">CENA357</strain>
    </source>
</reference>
<keyword evidence="4" id="KW-1133">Transmembrane helix</keyword>
<dbReference type="GO" id="GO:0006488">
    <property type="term" value="P:dolichol-linked oligosaccharide biosynthetic process"/>
    <property type="evidence" value="ECO:0007669"/>
    <property type="project" value="InterPro"/>
</dbReference>
<evidence type="ECO:0000313" key="6">
    <source>
        <dbReference type="EMBL" id="MBH8552822.1"/>
    </source>
</evidence>
<protein>
    <submittedName>
        <fullName evidence="6">UDP-N-acetylglucosamine--LPS N-acetylglucosamine transferase</fullName>
    </submittedName>
</protein>
<dbReference type="SUPFAM" id="SSF53756">
    <property type="entry name" value="UDP-Glycosyltransferase/glycogen phosphorylase"/>
    <property type="match status" value="1"/>
</dbReference>
<evidence type="ECO:0000313" key="7">
    <source>
        <dbReference type="Proteomes" id="UP000599391"/>
    </source>
</evidence>
<evidence type="ECO:0000256" key="1">
    <source>
        <dbReference type="ARBA" id="ARBA00004389"/>
    </source>
</evidence>
<evidence type="ECO:0000256" key="5">
    <source>
        <dbReference type="ARBA" id="ARBA00023136"/>
    </source>
</evidence>
<dbReference type="Pfam" id="PF08660">
    <property type="entry name" value="Alg14"/>
    <property type="match status" value="1"/>
</dbReference>
<keyword evidence="5" id="KW-0472">Membrane</keyword>
<dbReference type="AlphaFoldDB" id="A0A8J7HBY6"/>
<gene>
    <name evidence="6" type="ORF">I8751_10670</name>
</gene>
<evidence type="ECO:0000256" key="4">
    <source>
        <dbReference type="ARBA" id="ARBA00022989"/>
    </source>
</evidence>
<dbReference type="RefSeq" id="WP_214439125.1">
    <property type="nucleotide sequence ID" value="NZ_JAECZB010000020.1"/>
</dbReference>
<keyword evidence="3" id="KW-0256">Endoplasmic reticulum</keyword>
<accession>A0A8J7HBY6</accession>
<keyword evidence="7" id="KW-1185">Reference proteome</keyword>
<dbReference type="InterPro" id="IPR013969">
    <property type="entry name" value="Oligosacch_biosynth_Alg14"/>
</dbReference>
<comment type="subcellular location">
    <subcellularLocation>
        <location evidence="1">Endoplasmic reticulum membrane</location>
        <topology evidence="1">Single-pass membrane protein</topology>
    </subcellularLocation>
</comment>
<dbReference type="EMBL" id="JAECZB010000020">
    <property type="protein sequence ID" value="MBH8552822.1"/>
    <property type="molecule type" value="Genomic_DNA"/>
</dbReference>
<evidence type="ECO:0000256" key="3">
    <source>
        <dbReference type="ARBA" id="ARBA00022824"/>
    </source>
</evidence>
<dbReference type="PANTHER" id="PTHR12154">
    <property type="entry name" value="GLYCOSYL TRANSFERASE-RELATED"/>
    <property type="match status" value="1"/>
</dbReference>
<evidence type="ECO:0000256" key="2">
    <source>
        <dbReference type="ARBA" id="ARBA00022692"/>
    </source>
</evidence>
<keyword evidence="6" id="KW-0808">Transferase</keyword>